<feature type="region of interest" description="Disordered" evidence="6">
    <location>
        <begin position="488"/>
        <end position="511"/>
    </location>
</feature>
<gene>
    <name evidence="8" type="ORF">NE237_029684</name>
</gene>
<dbReference type="Proteomes" id="UP001141806">
    <property type="component" value="Unassembled WGS sequence"/>
</dbReference>
<dbReference type="SUPFAM" id="SSF54171">
    <property type="entry name" value="DNA-binding domain"/>
    <property type="match status" value="2"/>
</dbReference>
<feature type="domain" description="MBD" evidence="7">
    <location>
        <begin position="97"/>
        <end position="169"/>
    </location>
</feature>
<dbReference type="EMBL" id="JAMYWD010000012">
    <property type="protein sequence ID" value="KAJ4952852.1"/>
    <property type="molecule type" value="Genomic_DNA"/>
</dbReference>
<dbReference type="AlphaFoldDB" id="A0A9Q0GRN7"/>
<evidence type="ECO:0000256" key="6">
    <source>
        <dbReference type="SAM" id="MobiDB-lite"/>
    </source>
</evidence>
<dbReference type="PANTHER" id="PTHR34067:SF20">
    <property type="entry name" value="OS08G0206700 PROTEIN"/>
    <property type="match status" value="1"/>
</dbReference>
<dbReference type="OrthoDB" id="10072024at2759"/>
<protein>
    <recommendedName>
        <fullName evidence="7">MBD domain-containing protein</fullName>
    </recommendedName>
</protein>
<evidence type="ECO:0000256" key="4">
    <source>
        <dbReference type="ARBA" id="ARBA00023163"/>
    </source>
</evidence>
<comment type="subcellular location">
    <subcellularLocation>
        <location evidence="1">Nucleus</location>
    </subcellularLocation>
</comment>
<feature type="compositionally biased region" description="Basic and acidic residues" evidence="6">
    <location>
        <begin position="488"/>
        <end position="497"/>
    </location>
</feature>
<reference evidence="8" key="1">
    <citation type="journal article" date="2023" name="Plant J.">
        <title>The genome of the king protea, Protea cynaroides.</title>
        <authorList>
            <person name="Chang J."/>
            <person name="Duong T.A."/>
            <person name="Schoeman C."/>
            <person name="Ma X."/>
            <person name="Roodt D."/>
            <person name="Barker N."/>
            <person name="Li Z."/>
            <person name="Van de Peer Y."/>
            <person name="Mizrachi E."/>
        </authorList>
    </citation>
    <scope>NUCLEOTIDE SEQUENCE</scope>
    <source>
        <tissue evidence="8">Young leaves</tissue>
    </source>
</reference>
<feature type="compositionally biased region" description="Basic and acidic residues" evidence="6">
    <location>
        <begin position="460"/>
        <end position="470"/>
    </location>
</feature>
<accession>A0A9Q0GRN7</accession>
<evidence type="ECO:0000256" key="5">
    <source>
        <dbReference type="ARBA" id="ARBA00023242"/>
    </source>
</evidence>
<evidence type="ECO:0000313" key="8">
    <source>
        <dbReference type="EMBL" id="KAJ4952852.1"/>
    </source>
</evidence>
<dbReference type="Pfam" id="PF01429">
    <property type="entry name" value="MBD"/>
    <property type="match status" value="2"/>
</dbReference>
<dbReference type="InterPro" id="IPR038945">
    <property type="entry name" value="MBD13-like"/>
</dbReference>
<dbReference type="CDD" id="cd00122">
    <property type="entry name" value="MBD"/>
    <property type="match status" value="1"/>
</dbReference>
<keyword evidence="9" id="KW-1185">Reference proteome</keyword>
<dbReference type="GO" id="GO:0003677">
    <property type="term" value="F:DNA binding"/>
    <property type="evidence" value="ECO:0007669"/>
    <property type="project" value="UniProtKB-KW"/>
</dbReference>
<feature type="region of interest" description="Disordered" evidence="6">
    <location>
        <begin position="440"/>
        <end position="470"/>
    </location>
</feature>
<proteinExistence type="predicted"/>
<feature type="compositionally biased region" description="Basic and acidic residues" evidence="6">
    <location>
        <begin position="671"/>
        <end position="686"/>
    </location>
</feature>
<evidence type="ECO:0000259" key="7">
    <source>
        <dbReference type="PROSITE" id="PS50982"/>
    </source>
</evidence>
<keyword evidence="5" id="KW-0539">Nucleus</keyword>
<evidence type="ECO:0000256" key="2">
    <source>
        <dbReference type="ARBA" id="ARBA00023015"/>
    </source>
</evidence>
<keyword evidence="2" id="KW-0805">Transcription regulation</keyword>
<dbReference type="PANTHER" id="PTHR34067">
    <property type="entry name" value="OS04G0193200 PROTEIN"/>
    <property type="match status" value="1"/>
</dbReference>
<feature type="region of interest" description="Disordered" evidence="6">
    <location>
        <begin position="657"/>
        <end position="689"/>
    </location>
</feature>
<feature type="domain" description="MBD" evidence="7">
    <location>
        <begin position="17"/>
        <end position="91"/>
    </location>
</feature>
<sequence>MPRPIRRCSRDNQKQIGMQMEDLPKWLPSGWSMEIKTRKSGMKVGKTYKCYISSTGCKFYSKVEVFRYLKNGKLCSYTSELNKRDSAMHSTKSASEGLVEKHTVEGLPPGWIKKTKVTQVADRTRKDPYYIDPVTGYEFRSKVDVFRYLESGDLGKCATRPKKRQISDMVSIDGQISPLSAAKKHKMAGNATRRSLFTRQSARLSKAVENELVLESSVVGECLPSMVAQDGETSQMTSEVHQESEGIKNVEGKMVCSEIGFISALGVEVSQERQPLEKLHSADRENSELISAVNMKEKMICAEKGLISSEADVFAEKQPKEKPLDADGESYELIDEAIEIIGLDKMIEKIFSSAQESGCLENTEEKMVCAEKGLISAPASEVFPLKQLSEKQHNADRESSELVSATQESGDLENTGGNMFCAEKGLISAPAVVFSAEKQTLKKPHTADGTSSEPVSVAQRESEGLESKEHKIVHAKNGLISVPSAKVYPEKQSSEKSFRKHKNRAQLRTTSGQDGKELPLLRRASKRLAGLQADLTPDLGMSERALRMVARQSVDIEVNPAASVNPSSCNHEASEEMDPSEAAAAEVVTTLNTSRGSGVLLDEISSEAAAEVVTTLNTSRGSGVSDEIASEAAAEVVTTVNSSRGSGVMLDEVASEEVEKRMRDQAAPVEPSRKLEGENKPTEKPESPLVLPFGDSWPDPCLEFAFKTLTGAIPVDDNLVIGDYFQQNHRMDQDQSVSGFTLPDFGFDGFCQTDFLFQFGATEKSATKQQSSGTPTFTSLGNCGMAASGDGALQQPNGEGGKECQSKVNN</sequence>
<dbReference type="PROSITE" id="PS50982">
    <property type="entry name" value="MBD"/>
    <property type="match status" value="2"/>
</dbReference>
<dbReference type="GO" id="GO:0005634">
    <property type="term" value="C:nucleus"/>
    <property type="evidence" value="ECO:0007669"/>
    <property type="project" value="UniProtKB-SubCell"/>
</dbReference>
<organism evidence="8 9">
    <name type="scientific">Protea cynaroides</name>
    <dbReference type="NCBI Taxonomy" id="273540"/>
    <lineage>
        <taxon>Eukaryota</taxon>
        <taxon>Viridiplantae</taxon>
        <taxon>Streptophyta</taxon>
        <taxon>Embryophyta</taxon>
        <taxon>Tracheophyta</taxon>
        <taxon>Spermatophyta</taxon>
        <taxon>Magnoliopsida</taxon>
        <taxon>Proteales</taxon>
        <taxon>Proteaceae</taxon>
        <taxon>Protea</taxon>
    </lineage>
</organism>
<feature type="region of interest" description="Disordered" evidence="6">
    <location>
        <begin position="788"/>
        <end position="810"/>
    </location>
</feature>
<dbReference type="InterPro" id="IPR001739">
    <property type="entry name" value="Methyl_CpG_DNA-bd"/>
</dbReference>
<evidence type="ECO:0000256" key="3">
    <source>
        <dbReference type="ARBA" id="ARBA00023125"/>
    </source>
</evidence>
<name>A0A9Q0GRN7_9MAGN</name>
<keyword evidence="3" id="KW-0238">DNA-binding</keyword>
<evidence type="ECO:0000256" key="1">
    <source>
        <dbReference type="ARBA" id="ARBA00004123"/>
    </source>
</evidence>
<comment type="caution">
    <text evidence="8">The sequence shown here is derived from an EMBL/GenBank/DDBJ whole genome shotgun (WGS) entry which is preliminary data.</text>
</comment>
<evidence type="ECO:0000313" key="9">
    <source>
        <dbReference type="Proteomes" id="UP001141806"/>
    </source>
</evidence>
<keyword evidence="4" id="KW-0804">Transcription</keyword>
<feature type="compositionally biased region" description="Basic and acidic residues" evidence="6">
    <location>
        <begin position="800"/>
        <end position="810"/>
    </location>
</feature>
<dbReference type="Gene3D" id="3.30.890.10">
    <property type="entry name" value="Methyl-cpg-binding Protein 2, Chain A"/>
    <property type="match status" value="2"/>
</dbReference>
<dbReference type="InterPro" id="IPR016177">
    <property type="entry name" value="DNA-bd_dom_sf"/>
</dbReference>